<gene>
    <name evidence="2" type="ORF">PLOB_00014776</name>
</gene>
<comment type="caution">
    <text evidence="2">The sequence shown here is derived from an EMBL/GenBank/DDBJ whole genome shotgun (WGS) entry which is preliminary data.</text>
</comment>
<proteinExistence type="predicted"/>
<dbReference type="Gene3D" id="3.40.50.12700">
    <property type="match status" value="1"/>
</dbReference>
<evidence type="ECO:0008006" key="4">
    <source>
        <dbReference type="Google" id="ProtNLM"/>
    </source>
</evidence>
<evidence type="ECO:0000313" key="2">
    <source>
        <dbReference type="EMBL" id="CAH3107102.1"/>
    </source>
</evidence>
<feature type="region of interest" description="Disordered" evidence="1">
    <location>
        <begin position="226"/>
        <end position="252"/>
    </location>
</feature>
<reference evidence="2 3" key="1">
    <citation type="submission" date="2022-05" db="EMBL/GenBank/DDBJ databases">
        <authorList>
            <consortium name="Genoscope - CEA"/>
            <person name="William W."/>
        </authorList>
    </citation>
    <scope>NUCLEOTIDE SEQUENCE [LARGE SCALE GENOMIC DNA]</scope>
</reference>
<dbReference type="EMBL" id="CALNXK010000019">
    <property type="protein sequence ID" value="CAH3107102.1"/>
    <property type="molecule type" value="Genomic_DNA"/>
</dbReference>
<dbReference type="Proteomes" id="UP001159405">
    <property type="component" value="Unassembled WGS sequence"/>
</dbReference>
<evidence type="ECO:0000313" key="3">
    <source>
        <dbReference type="Proteomes" id="UP001159405"/>
    </source>
</evidence>
<dbReference type="Gene3D" id="3.40.50.12690">
    <property type="match status" value="1"/>
</dbReference>
<accession>A0ABN8NF50</accession>
<dbReference type="SUPFAM" id="SSF52266">
    <property type="entry name" value="SGNH hydrolase"/>
    <property type="match status" value="1"/>
</dbReference>
<evidence type="ECO:0000256" key="1">
    <source>
        <dbReference type="SAM" id="MobiDB-lite"/>
    </source>
</evidence>
<keyword evidence="3" id="KW-1185">Reference proteome</keyword>
<sequence length="530" mass="58532">MEDLEAVCKKLSFFETLNAFQENLDNEVQAREVITTGLVSPSDGSITINADNSLGGDFAKPPVSPNEDDLAKAENFIDNAYVEVILDGNKSQYSNLVKDIEADYDSQLTQLSLLLKEVSNELIDLKASHAALLAANNEITNKLTALRNDVTSHLQTQSQRLTETNDPRDSHAALLVATNEIANEVINLRNDITSHFQKQSHISSDSQGWTSVGKNRRPIDIQISSRRLRVPDGEISPKASDAKPDENSPLIINADRSTPMTLADQLVEYRLQHKQKFISQSTTAISESSTQPSIANSTVTALNSSKQVPVSTDKPTKACLIGDSLVKNIESRKLSRACRGKTIVECSRGAKIKDIHKKANEFLASGHIDGNTALIVHCGTNDLAVENEDAAATNLRILINDLKPKTKSLAISAVTLRNDSATVTARKVNRFNRLTESICEQTNVCFIDNRNILAHHLNRSNLHLNSNGSKVLGSNLCRYLRRANLPPSGQELTTKLATGFRQDHFRVRKPLNHTKMWTNYLSKVRDMTNH</sequence>
<protein>
    <recommendedName>
        <fullName evidence="4">SGNH hydrolase-type esterase domain-containing protein</fullName>
    </recommendedName>
</protein>
<organism evidence="2 3">
    <name type="scientific">Porites lobata</name>
    <dbReference type="NCBI Taxonomy" id="104759"/>
    <lineage>
        <taxon>Eukaryota</taxon>
        <taxon>Metazoa</taxon>
        <taxon>Cnidaria</taxon>
        <taxon>Anthozoa</taxon>
        <taxon>Hexacorallia</taxon>
        <taxon>Scleractinia</taxon>
        <taxon>Fungiina</taxon>
        <taxon>Poritidae</taxon>
        <taxon>Porites</taxon>
    </lineage>
</organism>
<name>A0ABN8NF50_9CNID</name>